<keyword evidence="1" id="KW-0238">DNA-binding</keyword>
<organism evidence="1 2">
    <name type="scientific">Aristaeella hokkaidonensis</name>
    <dbReference type="NCBI Taxonomy" id="3046382"/>
    <lineage>
        <taxon>Bacteria</taxon>
        <taxon>Bacillati</taxon>
        <taxon>Bacillota</taxon>
        <taxon>Clostridia</taxon>
        <taxon>Eubacteriales</taxon>
        <taxon>Aristaeellaceae</taxon>
        <taxon>Aristaeella</taxon>
    </lineage>
</organism>
<dbReference type="EMBL" id="CP068393">
    <property type="protein sequence ID" value="QUC67183.1"/>
    <property type="molecule type" value="Genomic_DNA"/>
</dbReference>
<dbReference type="Proteomes" id="UP000682782">
    <property type="component" value="Chromosome"/>
</dbReference>
<name>A0AC61MYW8_9FIRM</name>
<accession>A0AC61MYW8</accession>
<protein>
    <submittedName>
        <fullName evidence="1">MmcQ/YjbR family DNA-binding protein</fullName>
    </submittedName>
</protein>
<sequence length="209" mass="23813">MKYPWIDEYLMAKRGVTKDLQAEWNWIRYHIGSKMFAAVLLDHDDRPYYINLKLNPAEGELMRKQYPDVIPGYYSNKLHWNSVKPDGDIPDDLLKTWLDRSYLLVLQDLPKAKQREILGLSVCGTDCSACPLHGNLCTGCNEACGKVFHAPEGKPCPIYGCCVNKHHYATCASCSRVPCAVWQATRDPSMTDEQFEQSVNDRVSALRKI</sequence>
<keyword evidence="2" id="KW-1185">Reference proteome</keyword>
<evidence type="ECO:0000313" key="1">
    <source>
        <dbReference type="EMBL" id="QUC67183.1"/>
    </source>
</evidence>
<reference evidence="1" key="1">
    <citation type="submission" date="2021-01" db="EMBL/GenBank/DDBJ databases">
        <title>Complete genome sequence of Clostridiales bacterium R-7.</title>
        <authorList>
            <person name="Mahoney-Kurpe S.C."/>
            <person name="Palevich N."/>
            <person name="Koike S."/>
            <person name="Moon C.D."/>
            <person name="Attwood G.T."/>
        </authorList>
    </citation>
    <scope>NUCLEOTIDE SEQUENCE</scope>
    <source>
        <strain evidence="1">R-7</strain>
    </source>
</reference>
<gene>
    <name evidence="1" type="ORF">JYE49_00235</name>
</gene>
<evidence type="ECO:0000313" key="2">
    <source>
        <dbReference type="Proteomes" id="UP000682782"/>
    </source>
</evidence>
<proteinExistence type="predicted"/>